<name>A0A5D0CPP8_9BACL</name>
<keyword evidence="4 5" id="KW-0472">Membrane</keyword>
<reference evidence="7 8" key="1">
    <citation type="submission" date="2019-08" db="EMBL/GenBank/DDBJ databases">
        <title>Genome sequencing of Paenibacillus faecis DSM 23593(T).</title>
        <authorList>
            <person name="Kook J.-K."/>
            <person name="Park S.-N."/>
            <person name="Lim Y.K."/>
        </authorList>
    </citation>
    <scope>NUCLEOTIDE SEQUENCE [LARGE SCALE GENOMIC DNA]</scope>
    <source>
        <strain evidence="7 8">DSM 23593</strain>
    </source>
</reference>
<dbReference type="InterPro" id="IPR009908">
    <property type="entry name" value="Methylamine_util_MauE"/>
</dbReference>
<evidence type="ECO:0000256" key="3">
    <source>
        <dbReference type="ARBA" id="ARBA00022989"/>
    </source>
</evidence>
<evidence type="ECO:0000256" key="1">
    <source>
        <dbReference type="ARBA" id="ARBA00004141"/>
    </source>
</evidence>
<comment type="caution">
    <text evidence="7">The sequence shown here is derived from an EMBL/GenBank/DDBJ whole genome shotgun (WGS) entry which is preliminary data.</text>
</comment>
<evidence type="ECO:0000313" key="8">
    <source>
        <dbReference type="Proteomes" id="UP000325218"/>
    </source>
</evidence>
<keyword evidence="8" id="KW-1185">Reference proteome</keyword>
<dbReference type="Proteomes" id="UP000325218">
    <property type="component" value="Unassembled WGS sequence"/>
</dbReference>
<accession>A0A5D0CPP8</accession>
<feature type="transmembrane region" description="Helical" evidence="5">
    <location>
        <begin position="82"/>
        <end position="99"/>
    </location>
</feature>
<dbReference type="AlphaFoldDB" id="A0A5D0CPP8"/>
<evidence type="ECO:0000256" key="2">
    <source>
        <dbReference type="ARBA" id="ARBA00022692"/>
    </source>
</evidence>
<comment type="subcellular location">
    <subcellularLocation>
        <location evidence="1">Membrane</location>
        <topology evidence="1">Multi-pass membrane protein</topology>
    </subcellularLocation>
</comment>
<dbReference type="Pfam" id="PF07291">
    <property type="entry name" value="MauE"/>
    <property type="match status" value="1"/>
</dbReference>
<dbReference type="GO" id="GO:0016020">
    <property type="term" value="C:membrane"/>
    <property type="evidence" value="ECO:0007669"/>
    <property type="project" value="UniProtKB-SubCell"/>
</dbReference>
<feature type="transmembrane region" description="Helical" evidence="5">
    <location>
        <begin position="128"/>
        <end position="148"/>
    </location>
</feature>
<evidence type="ECO:0000256" key="5">
    <source>
        <dbReference type="SAM" id="Phobius"/>
    </source>
</evidence>
<dbReference type="OrthoDB" id="2594468at2"/>
<evidence type="ECO:0000256" key="4">
    <source>
        <dbReference type="ARBA" id="ARBA00023136"/>
    </source>
</evidence>
<dbReference type="EMBL" id="VSDO01000003">
    <property type="protein sequence ID" value="TYA11926.1"/>
    <property type="molecule type" value="Genomic_DNA"/>
</dbReference>
<feature type="transmembrane region" description="Helical" evidence="5">
    <location>
        <begin position="55"/>
        <end position="76"/>
    </location>
</feature>
<evidence type="ECO:0000313" key="7">
    <source>
        <dbReference type="EMBL" id="TYA11926.1"/>
    </source>
</evidence>
<organism evidence="7 8">
    <name type="scientific">Paenibacillus faecis</name>
    <dbReference type="NCBI Taxonomy" id="862114"/>
    <lineage>
        <taxon>Bacteria</taxon>
        <taxon>Bacillati</taxon>
        <taxon>Bacillota</taxon>
        <taxon>Bacilli</taxon>
        <taxon>Bacillales</taxon>
        <taxon>Paenibacillaceae</taxon>
        <taxon>Paenibacillus</taxon>
    </lineage>
</organism>
<evidence type="ECO:0000259" key="6">
    <source>
        <dbReference type="Pfam" id="PF07291"/>
    </source>
</evidence>
<protein>
    <recommendedName>
        <fullName evidence="6">Methylamine utilisation protein MauE domain-containing protein</fullName>
    </recommendedName>
</protein>
<dbReference type="UniPathway" id="UPA00895"/>
<feature type="transmembrane region" description="Helical" evidence="5">
    <location>
        <begin position="154"/>
        <end position="174"/>
    </location>
</feature>
<keyword evidence="2 5" id="KW-0812">Transmembrane</keyword>
<keyword evidence="3 5" id="KW-1133">Transmembrane helix</keyword>
<gene>
    <name evidence="7" type="ORF">FRY98_14355</name>
</gene>
<dbReference type="GO" id="GO:0030416">
    <property type="term" value="P:methylamine metabolic process"/>
    <property type="evidence" value="ECO:0007669"/>
    <property type="project" value="InterPro"/>
</dbReference>
<proteinExistence type="predicted"/>
<sequence>MHGLIRKQEMRLKMESISLVQVFVSVLFGVSSASKLSKLSSFRDTLRQLRIFPLWAKRAGAAIPLAELAVCVLLWFPMTLRFGAALALLLLCSFAWGAWRAKGRMVIYQWFGGLISEKFSMALYTRHFVLFLLSVYLLVAPLSSAWASASFGEIALAVLSSVGILVIYALGLTLRQYHQLYQE</sequence>
<feature type="domain" description="Methylamine utilisation protein MauE" evidence="6">
    <location>
        <begin position="17"/>
        <end position="101"/>
    </location>
</feature>